<dbReference type="CDD" id="cd00110">
    <property type="entry name" value="LamG"/>
    <property type="match status" value="1"/>
</dbReference>
<dbReference type="Ensembl" id="ENSHBUT00000022073.1">
    <property type="protein sequence ID" value="ENSHBUP00000014151.1"/>
    <property type="gene ID" value="ENSHBUG00000016193.1"/>
</dbReference>
<evidence type="ECO:0000256" key="1">
    <source>
        <dbReference type="ARBA" id="ARBA00022729"/>
    </source>
</evidence>
<name>A0A3Q3C5A1_HAPBU</name>
<dbReference type="InterPro" id="IPR048287">
    <property type="entry name" value="TSPN-like_N"/>
</dbReference>
<reference evidence="5" key="1">
    <citation type="submission" date="2025-08" db="UniProtKB">
        <authorList>
            <consortium name="Ensembl"/>
        </authorList>
    </citation>
    <scope>IDENTIFICATION</scope>
</reference>
<dbReference type="Proteomes" id="UP000264840">
    <property type="component" value="Unplaced"/>
</dbReference>
<organism evidence="5 6">
    <name type="scientific">Haplochromis burtoni</name>
    <name type="common">Burton's mouthbrooder</name>
    <name type="synonym">Chromis burtoni</name>
    <dbReference type="NCBI Taxonomy" id="8153"/>
    <lineage>
        <taxon>Eukaryota</taxon>
        <taxon>Metazoa</taxon>
        <taxon>Chordata</taxon>
        <taxon>Craniata</taxon>
        <taxon>Vertebrata</taxon>
        <taxon>Euteleostomi</taxon>
        <taxon>Actinopterygii</taxon>
        <taxon>Neopterygii</taxon>
        <taxon>Teleostei</taxon>
        <taxon>Neoteleostei</taxon>
        <taxon>Acanthomorphata</taxon>
        <taxon>Ovalentaria</taxon>
        <taxon>Cichlomorphae</taxon>
        <taxon>Cichliformes</taxon>
        <taxon>Cichlidae</taxon>
        <taxon>African cichlids</taxon>
        <taxon>Pseudocrenilabrinae</taxon>
        <taxon>Haplochromini</taxon>
        <taxon>Haplochromis</taxon>
    </lineage>
</organism>
<dbReference type="SUPFAM" id="SSF49899">
    <property type="entry name" value="Concanavalin A-like lectins/glucanases"/>
    <property type="match status" value="1"/>
</dbReference>
<evidence type="ECO:0000259" key="4">
    <source>
        <dbReference type="SMART" id="SM00210"/>
    </source>
</evidence>
<dbReference type="Gene3D" id="2.60.120.200">
    <property type="match status" value="1"/>
</dbReference>
<dbReference type="InterPro" id="IPR013320">
    <property type="entry name" value="ConA-like_dom_sf"/>
</dbReference>
<dbReference type="GeneTree" id="ENSGT00940000154535"/>
<evidence type="ECO:0000313" key="6">
    <source>
        <dbReference type="Proteomes" id="UP000264840"/>
    </source>
</evidence>
<evidence type="ECO:0000313" key="5">
    <source>
        <dbReference type="Ensembl" id="ENSHBUP00000014151.1"/>
    </source>
</evidence>
<keyword evidence="2" id="KW-0677">Repeat</keyword>
<evidence type="ECO:0000256" key="3">
    <source>
        <dbReference type="SAM" id="Phobius"/>
    </source>
</evidence>
<evidence type="ECO:0000256" key="2">
    <source>
        <dbReference type="ARBA" id="ARBA00022737"/>
    </source>
</evidence>
<feature type="transmembrane region" description="Helical" evidence="3">
    <location>
        <begin position="12"/>
        <end position="35"/>
    </location>
</feature>
<proteinExistence type="predicted"/>
<accession>A0A3Q3C5A1</accession>
<keyword evidence="1" id="KW-0732">Signal</keyword>
<protein>
    <submittedName>
        <fullName evidence="5">Collagen, type XI, alpha 1a</fullName>
    </submittedName>
</protein>
<sequence length="277" mass="30332">MYRLITKQLETFLYNLNILLQTLCSMVLISSPLFMAVGAVPAGSEPVDVLKVLAFENYPKGVTKTTGFCANRRASTPDTAYRVAKEVQISAPTTQLFPGGVFPEDFAILATVRPKSGIQSFLLSIYNEQGVQQLGVEVGRSPIFLYEDHNGKPVPEEYPLFDGLNLADGKWHRVAISVENKVATIIVDCKNKVTKNLPRSDHASVSTNGITVFGTRILDQEGFQLIVVPGWLISASPFLSLVFCFNFFAKALCESGFFSKALHNFTILAAWDASQGG</sequence>
<keyword evidence="3" id="KW-0472">Membrane</keyword>
<feature type="domain" description="Thrombospondin-like N-terminal" evidence="4">
    <location>
        <begin position="46"/>
        <end position="236"/>
    </location>
</feature>
<keyword evidence="3" id="KW-1133">Transmembrane helix</keyword>
<dbReference type="SMART" id="SM00210">
    <property type="entry name" value="TSPN"/>
    <property type="match status" value="1"/>
</dbReference>
<reference evidence="5" key="2">
    <citation type="submission" date="2025-09" db="UniProtKB">
        <authorList>
            <consortium name="Ensembl"/>
        </authorList>
    </citation>
    <scope>IDENTIFICATION</scope>
</reference>
<keyword evidence="6" id="KW-1185">Reference proteome</keyword>
<keyword evidence="3" id="KW-0812">Transmembrane</keyword>
<dbReference type="AlphaFoldDB" id="A0A3Q3C5A1"/>
<dbReference type="Pfam" id="PF02210">
    <property type="entry name" value="Laminin_G_2"/>
    <property type="match status" value="1"/>
</dbReference>
<dbReference type="InterPro" id="IPR001791">
    <property type="entry name" value="Laminin_G"/>
</dbReference>